<evidence type="ECO:0000259" key="2">
    <source>
        <dbReference type="Pfam" id="PF14577"/>
    </source>
</evidence>
<feature type="compositionally biased region" description="Basic and acidic residues" evidence="1">
    <location>
        <begin position="112"/>
        <end position="124"/>
    </location>
</feature>
<evidence type="ECO:0000313" key="3">
    <source>
        <dbReference type="EMBL" id="KAK1289201.1"/>
    </source>
</evidence>
<evidence type="ECO:0000313" key="4">
    <source>
        <dbReference type="Proteomes" id="UP001180020"/>
    </source>
</evidence>
<dbReference type="Proteomes" id="UP001180020">
    <property type="component" value="Unassembled WGS sequence"/>
</dbReference>
<comment type="caution">
    <text evidence="3">The sequence shown here is derived from an EMBL/GenBank/DDBJ whole genome shotgun (WGS) entry which is preliminary data.</text>
</comment>
<sequence length="134" mass="14806">MQEVMQMMSFDGSEEGWAVVSRGSAEIVKTNGRKIVDCLGKFEEWKEGVEKDGFVSALTAALVPYETHEHCTRLILPGDTADTPCILPNHHSSSYNDLQRITEVGGENVIEREPHGGCRGRQGERMSQGSQGRE</sequence>
<dbReference type="PANTHER" id="PTHR33232">
    <property type="entry name" value="PROTEIN SIEVE ELEMENT OCCLUSION B-LIKE"/>
    <property type="match status" value="1"/>
</dbReference>
<dbReference type="Pfam" id="PF14577">
    <property type="entry name" value="SEO_C"/>
    <property type="match status" value="1"/>
</dbReference>
<reference evidence="3" key="2">
    <citation type="submission" date="2023-06" db="EMBL/GenBank/DDBJ databases">
        <authorList>
            <person name="Ma L."/>
            <person name="Liu K.-W."/>
            <person name="Li Z."/>
            <person name="Hsiao Y.-Y."/>
            <person name="Qi Y."/>
            <person name="Fu T."/>
            <person name="Tang G."/>
            <person name="Zhang D."/>
            <person name="Sun W.-H."/>
            <person name="Liu D.-K."/>
            <person name="Li Y."/>
            <person name="Chen G.-Z."/>
            <person name="Liu X.-D."/>
            <person name="Liao X.-Y."/>
            <person name="Jiang Y.-T."/>
            <person name="Yu X."/>
            <person name="Hao Y."/>
            <person name="Huang J."/>
            <person name="Zhao X.-W."/>
            <person name="Ke S."/>
            <person name="Chen Y.-Y."/>
            <person name="Wu W.-L."/>
            <person name="Hsu J.-L."/>
            <person name="Lin Y.-F."/>
            <person name="Huang M.-D."/>
            <person name="Li C.-Y."/>
            <person name="Huang L."/>
            <person name="Wang Z.-W."/>
            <person name="Zhao X."/>
            <person name="Zhong W.-Y."/>
            <person name="Peng D.-H."/>
            <person name="Ahmad S."/>
            <person name="Lan S."/>
            <person name="Zhang J.-S."/>
            <person name="Tsai W.-C."/>
            <person name="Van De Peer Y."/>
            <person name="Liu Z.-J."/>
        </authorList>
    </citation>
    <scope>NUCLEOTIDE SEQUENCE</scope>
    <source>
        <strain evidence="3">CP</strain>
        <tissue evidence="3">Leaves</tissue>
    </source>
</reference>
<keyword evidence="4" id="KW-1185">Reference proteome</keyword>
<feature type="domain" description="Sieve element occlusion C-terminal" evidence="2">
    <location>
        <begin position="1"/>
        <end position="84"/>
    </location>
</feature>
<feature type="compositionally biased region" description="Polar residues" evidence="1">
    <location>
        <begin position="125"/>
        <end position="134"/>
    </location>
</feature>
<dbReference type="GO" id="GO:0010088">
    <property type="term" value="P:phloem development"/>
    <property type="evidence" value="ECO:0007669"/>
    <property type="project" value="InterPro"/>
</dbReference>
<feature type="region of interest" description="Disordered" evidence="1">
    <location>
        <begin position="112"/>
        <end position="134"/>
    </location>
</feature>
<reference evidence="3" key="1">
    <citation type="journal article" date="2023" name="Nat. Commun.">
        <title>Diploid and tetraploid genomes of Acorus and the evolution of monocots.</title>
        <authorList>
            <person name="Ma L."/>
            <person name="Liu K.W."/>
            <person name="Li Z."/>
            <person name="Hsiao Y.Y."/>
            <person name="Qi Y."/>
            <person name="Fu T."/>
            <person name="Tang G.D."/>
            <person name="Zhang D."/>
            <person name="Sun W.H."/>
            <person name="Liu D.K."/>
            <person name="Li Y."/>
            <person name="Chen G.Z."/>
            <person name="Liu X.D."/>
            <person name="Liao X.Y."/>
            <person name="Jiang Y.T."/>
            <person name="Yu X."/>
            <person name="Hao Y."/>
            <person name="Huang J."/>
            <person name="Zhao X.W."/>
            <person name="Ke S."/>
            <person name="Chen Y.Y."/>
            <person name="Wu W.L."/>
            <person name="Hsu J.L."/>
            <person name="Lin Y.F."/>
            <person name="Huang M.D."/>
            <person name="Li C.Y."/>
            <person name="Huang L."/>
            <person name="Wang Z.W."/>
            <person name="Zhao X."/>
            <person name="Zhong W.Y."/>
            <person name="Peng D.H."/>
            <person name="Ahmad S."/>
            <person name="Lan S."/>
            <person name="Zhang J.S."/>
            <person name="Tsai W.C."/>
            <person name="Van de Peer Y."/>
            <person name="Liu Z.J."/>
        </authorList>
    </citation>
    <scope>NUCLEOTIDE SEQUENCE</scope>
    <source>
        <strain evidence="3">CP</strain>
    </source>
</reference>
<gene>
    <name evidence="3" type="ORF">QJS10_CPB18g00536</name>
</gene>
<dbReference type="PANTHER" id="PTHR33232:SF20">
    <property type="entry name" value="PROTEIN SIEVE ELEMENT OCCLUSION B-LIKE"/>
    <property type="match status" value="1"/>
</dbReference>
<dbReference type="InterPro" id="IPR039299">
    <property type="entry name" value="SEOA"/>
</dbReference>
<evidence type="ECO:0000256" key="1">
    <source>
        <dbReference type="SAM" id="MobiDB-lite"/>
    </source>
</evidence>
<protein>
    <recommendedName>
        <fullName evidence="2">Sieve element occlusion C-terminal domain-containing protein</fullName>
    </recommendedName>
</protein>
<dbReference type="EMBL" id="JAUJYO010000018">
    <property type="protein sequence ID" value="KAK1289201.1"/>
    <property type="molecule type" value="Genomic_DNA"/>
</dbReference>
<dbReference type="AlphaFoldDB" id="A0AAV9CL29"/>
<name>A0AAV9CL29_ACOCL</name>
<organism evidence="3 4">
    <name type="scientific">Acorus calamus</name>
    <name type="common">Sweet flag</name>
    <dbReference type="NCBI Taxonomy" id="4465"/>
    <lineage>
        <taxon>Eukaryota</taxon>
        <taxon>Viridiplantae</taxon>
        <taxon>Streptophyta</taxon>
        <taxon>Embryophyta</taxon>
        <taxon>Tracheophyta</taxon>
        <taxon>Spermatophyta</taxon>
        <taxon>Magnoliopsida</taxon>
        <taxon>Liliopsida</taxon>
        <taxon>Acoraceae</taxon>
        <taxon>Acorus</taxon>
    </lineage>
</organism>
<dbReference type="InterPro" id="IPR027944">
    <property type="entry name" value="SEO_C"/>
</dbReference>
<accession>A0AAV9CL29</accession>
<proteinExistence type="predicted"/>